<protein>
    <submittedName>
        <fullName evidence="2">Neck protein</fullName>
    </submittedName>
</protein>
<gene>
    <name evidence="2" type="ORF">UFOVP787_142</name>
</gene>
<accession>A0A6J5NVM7</accession>
<evidence type="ECO:0000256" key="1">
    <source>
        <dbReference type="SAM" id="Phobius"/>
    </source>
</evidence>
<proteinExistence type="predicted"/>
<feature type="transmembrane region" description="Helical" evidence="1">
    <location>
        <begin position="244"/>
        <end position="267"/>
    </location>
</feature>
<name>A0A6J5NVM7_9CAUD</name>
<organism evidence="2">
    <name type="scientific">uncultured Caudovirales phage</name>
    <dbReference type="NCBI Taxonomy" id="2100421"/>
    <lineage>
        <taxon>Viruses</taxon>
        <taxon>Duplodnaviria</taxon>
        <taxon>Heunggongvirae</taxon>
        <taxon>Uroviricota</taxon>
        <taxon>Caudoviricetes</taxon>
        <taxon>Peduoviridae</taxon>
        <taxon>Maltschvirus</taxon>
        <taxon>Maltschvirus maltsch</taxon>
    </lineage>
</organism>
<sequence length="268" mass="31262">MANPTTREQFKEYCLRALGKPVIEINVDDDQVEDRIDEALKYYWDYHFDGSEKIYYKHIVTNTDKTNKYITLPDNVIGAVNIFPIGQALNTNNLFNIRYQIALNDLYTLTSVSMVPYYMALQHVQFLEQMLVGQQPLRYNRHTNKLYIDMDWDRLDTGNYLIVEAYQVLDPNTYQEAWNDRWLLRYATCLIKQQWGNDTKKYGNMQLPGGLYFNGQKIYEEATNERMALEKEMIFSYSLPVTDMIGGLVIGIISLPIIQSILSILTLG</sequence>
<dbReference type="EMBL" id="LR796734">
    <property type="protein sequence ID" value="CAB4162842.1"/>
    <property type="molecule type" value="Genomic_DNA"/>
</dbReference>
<evidence type="ECO:0000313" key="2">
    <source>
        <dbReference type="EMBL" id="CAB4162842.1"/>
    </source>
</evidence>
<keyword evidence="1" id="KW-1133">Transmembrane helix</keyword>
<reference evidence="2" key="1">
    <citation type="submission" date="2020-04" db="EMBL/GenBank/DDBJ databases">
        <authorList>
            <person name="Chiriac C."/>
            <person name="Salcher M."/>
            <person name="Ghai R."/>
            <person name="Kavagutti S V."/>
        </authorList>
    </citation>
    <scope>NUCLEOTIDE SEQUENCE</scope>
</reference>
<keyword evidence="1" id="KW-0472">Membrane</keyword>
<keyword evidence="1" id="KW-0812">Transmembrane</keyword>